<protein>
    <recommendedName>
        <fullName evidence="1">Phage tail collar domain-containing protein</fullName>
    </recommendedName>
</protein>
<name>A0A410RYT5_CORCK</name>
<dbReference type="Gene3D" id="3.90.1340.10">
    <property type="entry name" value="Phage tail collar domain"/>
    <property type="match status" value="1"/>
</dbReference>
<evidence type="ECO:0000259" key="1">
    <source>
        <dbReference type="Pfam" id="PF07484"/>
    </source>
</evidence>
<dbReference type="Proteomes" id="UP000288758">
    <property type="component" value="Chromosome"/>
</dbReference>
<evidence type="ECO:0000313" key="3">
    <source>
        <dbReference type="Proteomes" id="UP000288758"/>
    </source>
</evidence>
<evidence type="ECO:0000313" key="2">
    <source>
        <dbReference type="EMBL" id="QAT87109.1"/>
    </source>
</evidence>
<dbReference type="InterPro" id="IPR037053">
    <property type="entry name" value="Phage_tail_collar_dom_sf"/>
</dbReference>
<organism evidence="2 3">
    <name type="scientific">Corallococcus coralloides</name>
    <name type="common">Myxococcus coralloides</name>
    <dbReference type="NCBI Taxonomy" id="184914"/>
    <lineage>
        <taxon>Bacteria</taxon>
        <taxon>Pseudomonadati</taxon>
        <taxon>Myxococcota</taxon>
        <taxon>Myxococcia</taxon>
        <taxon>Myxococcales</taxon>
        <taxon>Cystobacterineae</taxon>
        <taxon>Myxococcaceae</taxon>
        <taxon>Corallococcus</taxon>
    </lineage>
</organism>
<dbReference type="RefSeq" id="WP_128798545.1">
    <property type="nucleotide sequence ID" value="NZ_CP034669.1"/>
</dbReference>
<dbReference type="InterPro" id="IPR011083">
    <property type="entry name" value="Phage_tail_collar_dom"/>
</dbReference>
<proteinExistence type="predicted"/>
<reference evidence="2 3" key="1">
    <citation type="submission" date="2018-12" db="EMBL/GenBank/DDBJ databases">
        <title>Complete Genome Sequence of the Corallopyronin A producing Myxobacterium Corallococcus coralloides B035.</title>
        <authorList>
            <person name="Bouhired S.M."/>
            <person name="Rupp O."/>
            <person name="Blom J."/>
            <person name="Schaeberle T.F."/>
            <person name="Kehraus S."/>
            <person name="Schiefer A."/>
            <person name="Pfarr K."/>
            <person name="Goesmann A."/>
            <person name="Hoerauf A."/>
            <person name="Koenig G.M."/>
        </authorList>
    </citation>
    <scope>NUCLEOTIDE SEQUENCE [LARGE SCALE GENOMIC DNA]</scope>
    <source>
        <strain evidence="2 3">B035</strain>
    </source>
</reference>
<feature type="domain" description="Phage tail collar" evidence="1">
    <location>
        <begin position="7"/>
        <end position="63"/>
    </location>
</feature>
<sequence>MSTPYIGQIIMFGGDFAPKGWLFCDGTLLSIAQNQALFAILGTTYGGNGTTTFALPDLRGRFPMQPGQGPGLTPHSLGEMAGHQQVTLISPQMPAHTHPLMASMQEGNTESPEGAYLAAVPLGTTPAPYVTTPSTVMGPQAVGVAGGNQPVPVQNPYTCVNFIIATEGVFPSRG</sequence>
<dbReference type="SUPFAM" id="SSF88874">
    <property type="entry name" value="Receptor-binding domain of short tail fibre protein gp12"/>
    <property type="match status" value="1"/>
</dbReference>
<dbReference type="Pfam" id="PF07484">
    <property type="entry name" value="Collar"/>
    <property type="match status" value="1"/>
</dbReference>
<accession>A0A410RYT5</accession>
<dbReference type="EMBL" id="CP034669">
    <property type="protein sequence ID" value="QAT87109.1"/>
    <property type="molecule type" value="Genomic_DNA"/>
</dbReference>
<dbReference type="AlphaFoldDB" id="A0A410RYT5"/>
<gene>
    <name evidence="2" type="ORF">EJ065_5576</name>
</gene>